<evidence type="ECO:0000256" key="1">
    <source>
        <dbReference type="SAM" id="MobiDB-lite"/>
    </source>
</evidence>
<sequence length="183" mass="19237">MASDDDYMAFLNKANEDPSAGVAPTAKTAGGKKGNKDKVELKATDEGAQVPAAILDATKDAFYVSDADEPFVPVCLAWDGDADGEKGLPDEEEFATLIQHPNPGNAGIEIQDPADWDPRGQYAAILDAVRKATRGNDARVYRVPHLGPGGGARVEYWVVAAEEDGSGKGIKRLVGAKALAVES</sequence>
<name>A0AAN9URM3_9PEZI</name>
<dbReference type="Proteomes" id="UP001320420">
    <property type="component" value="Unassembled WGS sequence"/>
</dbReference>
<protein>
    <submittedName>
        <fullName evidence="2">Uncharacterized protein</fullName>
    </submittedName>
</protein>
<keyword evidence="3" id="KW-1185">Reference proteome</keyword>
<comment type="caution">
    <text evidence="2">The sequence shown here is derived from an EMBL/GenBank/DDBJ whole genome shotgun (WGS) entry which is preliminary data.</text>
</comment>
<dbReference type="PANTHER" id="PTHR42093:SF1">
    <property type="match status" value="1"/>
</dbReference>
<evidence type="ECO:0000313" key="2">
    <source>
        <dbReference type="EMBL" id="KAK7751030.1"/>
    </source>
</evidence>
<gene>
    <name evidence="2" type="ORF">SLS62_007015</name>
</gene>
<dbReference type="EMBL" id="JAKJXP020000055">
    <property type="protein sequence ID" value="KAK7751030.1"/>
    <property type="molecule type" value="Genomic_DNA"/>
</dbReference>
<accession>A0AAN9URM3</accession>
<feature type="region of interest" description="Disordered" evidence="1">
    <location>
        <begin position="1"/>
        <end position="37"/>
    </location>
</feature>
<dbReference type="Pfam" id="PF23151">
    <property type="entry name" value="NuiA_2"/>
    <property type="match status" value="1"/>
</dbReference>
<proteinExistence type="predicted"/>
<dbReference type="AlphaFoldDB" id="A0AAN9URM3"/>
<dbReference type="PANTHER" id="PTHR42093">
    <property type="match status" value="1"/>
</dbReference>
<reference evidence="2 3" key="1">
    <citation type="submission" date="2024-02" db="EMBL/GenBank/DDBJ databases">
        <title>De novo assembly and annotation of 12 fungi associated with fruit tree decline syndrome in Ontario, Canada.</title>
        <authorList>
            <person name="Sulman M."/>
            <person name="Ellouze W."/>
            <person name="Ilyukhin E."/>
        </authorList>
    </citation>
    <scope>NUCLEOTIDE SEQUENCE [LARGE SCALE GENOMIC DNA]</scope>
    <source>
        <strain evidence="2 3">M11/M66-122</strain>
    </source>
</reference>
<feature type="compositionally biased region" description="Low complexity" evidence="1">
    <location>
        <begin position="20"/>
        <end position="29"/>
    </location>
</feature>
<organism evidence="2 3">
    <name type="scientific">Diatrype stigma</name>
    <dbReference type="NCBI Taxonomy" id="117547"/>
    <lineage>
        <taxon>Eukaryota</taxon>
        <taxon>Fungi</taxon>
        <taxon>Dikarya</taxon>
        <taxon>Ascomycota</taxon>
        <taxon>Pezizomycotina</taxon>
        <taxon>Sordariomycetes</taxon>
        <taxon>Xylariomycetidae</taxon>
        <taxon>Xylariales</taxon>
        <taxon>Diatrypaceae</taxon>
        <taxon>Diatrype</taxon>
    </lineage>
</organism>
<dbReference type="InterPro" id="IPR056539">
    <property type="entry name" value="NuiA-like"/>
</dbReference>
<evidence type="ECO:0000313" key="3">
    <source>
        <dbReference type="Proteomes" id="UP001320420"/>
    </source>
</evidence>